<comment type="function">
    <text evidence="7">Part of the tripartite ATP-independent periplasmic (TRAP) transport system.</text>
</comment>
<dbReference type="PANTHER" id="PTHR33362">
    <property type="entry name" value="SIALIC ACID TRAP TRANSPORTER PERMEASE PROTEIN SIAT-RELATED"/>
    <property type="match status" value="1"/>
</dbReference>
<evidence type="ECO:0000313" key="10">
    <source>
        <dbReference type="Proteomes" id="UP000601990"/>
    </source>
</evidence>
<organism evidence="9 10">
    <name type="scientific">Aromatoleum buckelii</name>
    <dbReference type="NCBI Taxonomy" id="200254"/>
    <lineage>
        <taxon>Bacteria</taxon>
        <taxon>Pseudomonadati</taxon>
        <taxon>Pseudomonadota</taxon>
        <taxon>Betaproteobacteria</taxon>
        <taxon>Rhodocyclales</taxon>
        <taxon>Rhodocyclaceae</taxon>
        <taxon>Aromatoleum</taxon>
    </lineage>
</organism>
<feature type="transmembrane region" description="Helical" evidence="7">
    <location>
        <begin position="141"/>
        <end position="167"/>
    </location>
</feature>
<evidence type="ECO:0000313" key="9">
    <source>
        <dbReference type="EMBL" id="NMF94657.1"/>
    </source>
</evidence>
<dbReference type="NCBIfam" id="TIGR00786">
    <property type="entry name" value="dctM"/>
    <property type="match status" value="1"/>
</dbReference>
<dbReference type="InterPro" id="IPR004681">
    <property type="entry name" value="TRAP_DctM"/>
</dbReference>
<feature type="transmembrane region" description="Helical" evidence="7">
    <location>
        <begin position="221"/>
        <end position="242"/>
    </location>
</feature>
<name>A0ABX1N5Z1_9RHOO</name>
<gene>
    <name evidence="9" type="ORF">GO608_15115</name>
</gene>
<feature type="domain" description="TRAP C4-dicarboxylate transport system permease DctM subunit" evidence="8">
    <location>
        <begin position="11"/>
        <end position="422"/>
    </location>
</feature>
<keyword evidence="3 7" id="KW-0997">Cell inner membrane</keyword>
<dbReference type="RefSeq" id="WP_169199877.1">
    <property type="nucleotide sequence ID" value="NZ_WTVH02000001.1"/>
</dbReference>
<dbReference type="Pfam" id="PF06808">
    <property type="entry name" value="DctM"/>
    <property type="match status" value="1"/>
</dbReference>
<evidence type="ECO:0000256" key="5">
    <source>
        <dbReference type="ARBA" id="ARBA00022989"/>
    </source>
</evidence>
<dbReference type="InterPro" id="IPR010656">
    <property type="entry name" value="DctM"/>
</dbReference>
<keyword evidence="2" id="KW-1003">Cell membrane</keyword>
<evidence type="ECO:0000256" key="1">
    <source>
        <dbReference type="ARBA" id="ARBA00004429"/>
    </source>
</evidence>
<comment type="similarity">
    <text evidence="7">Belongs to the TRAP transporter large permease family.</text>
</comment>
<sequence length="433" mass="45631">MDRDLVALGGFVLMFVLMVLRIPVGIAMGVVGVLGFGVLSGVGPALNLLANVPLSVVTDYNLSVIPMFILMGAFASSSGMSQELFHSGGMWFGHRRGGLAYTSIAACGGFAAINGSSVATAATMTQVALPEMRKAGYAPGFAAGLIAAGGTLGIMIPPSVIFVLYGIMTDTDITQLFAAGVVPGLLGVLFYFLLVQYLGWRSPASMPVGERHGWGERVGTSVGLWPVILLFVLVLGGIYAGYFTVQEGAGVGAMGTLAIGLARRRLGWRTIRQSLIDSQRISSSIMFIVVGAFLFGYFLTVTQFTQNAVKFLVNPPIGAYGVLAVVLIGYFLLGAVMDELAMILLTVPIVFPAMIELGFDPVWFGVITVMAVTFGMICPPVGINVFVINSIARDIPLGKVYSGVMPFAAVDVARLAILCAFPVLSLWLPHLIA</sequence>
<dbReference type="EMBL" id="WTVH01000034">
    <property type="protein sequence ID" value="NMF94657.1"/>
    <property type="molecule type" value="Genomic_DNA"/>
</dbReference>
<reference evidence="9" key="1">
    <citation type="submission" date="2019-12" db="EMBL/GenBank/DDBJ databases">
        <title>Comparative genomics gives insights into the taxonomy of the Azoarcus-Aromatoleum group and reveals separate origins of nif in the plant-associated Azoarcus and non-plant-associated Aromatoleum sub-groups.</title>
        <authorList>
            <person name="Lafos M."/>
            <person name="Maluk M."/>
            <person name="Batista M."/>
            <person name="Junghare M."/>
            <person name="Carmona M."/>
            <person name="Faoro H."/>
            <person name="Cruz L.M."/>
            <person name="Battistoni F."/>
            <person name="De Souza E."/>
            <person name="Pedrosa F."/>
            <person name="Chen W.-M."/>
            <person name="Poole P.S."/>
            <person name="Dixon R.A."/>
            <person name="James E.K."/>
        </authorList>
    </citation>
    <scope>NUCLEOTIDE SEQUENCE</scope>
    <source>
        <strain evidence="9">U120</strain>
    </source>
</reference>
<keyword evidence="7" id="KW-0813">Transport</keyword>
<feature type="transmembrane region" description="Helical" evidence="7">
    <location>
        <begin position="400"/>
        <end position="428"/>
    </location>
</feature>
<feature type="transmembrane region" description="Helical" evidence="7">
    <location>
        <begin position="248"/>
        <end position="264"/>
    </location>
</feature>
<accession>A0ABX1N5Z1</accession>
<feature type="transmembrane region" description="Helical" evidence="7">
    <location>
        <begin position="5"/>
        <end position="24"/>
    </location>
</feature>
<keyword evidence="5 7" id="KW-1133">Transmembrane helix</keyword>
<feature type="transmembrane region" description="Helical" evidence="7">
    <location>
        <begin position="100"/>
        <end position="129"/>
    </location>
</feature>
<evidence type="ECO:0000256" key="2">
    <source>
        <dbReference type="ARBA" id="ARBA00022475"/>
    </source>
</evidence>
<feature type="transmembrane region" description="Helical" evidence="7">
    <location>
        <begin position="340"/>
        <end position="357"/>
    </location>
</feature>
<evidence type="ECO:0000256" key="4">
    <source>
        <dbReference type="ARBA" id="ARBA00022692"/>
    </source>
</evidence>
<evidence type="ECO:0000256" key="6">
    <source>
        <dbReference type="ARBA" id="ARBA00023136"/>
    </source>
</evidence>
<feature type="transmembrane region" description="Helical" evidence="7">
    <location>
        <begin position="173"/>
        <end position="200"/>
    </location>
</feature>
<evidence type="ECO:0000256" key="3">
    <source>
        <dbReference type="ARBA" id="ARBA00022519"/>
    </source>
</evidence>
<protein>
    <recommendedName>
        <fullName evidence="7">TRAP transporter large permease protein</fullName>
    </recommendedName>
</protein>
<dbReference type="PIRSF" id="PIRSF006066">
    <property type="entry name" value="HI0050"/>
    <property type="match status" value="1"/>
</dbReference>
<evidence type="ECO:0000259" key="8">
    <source>
        <dbReference type="Pfam" id="PF06808"/>
    </source>
</evidence>
<keyword evidence="10" id="KW-1185">Reference proteome</keyword>
<proteinExistence type="inferred from homology"/>
<evidence type="ECO:0000256" key="7">
    <source>
        <dbReference type="RuleBase" id="RU369079"/>
    </source>
</evidence>
<comment type="subunit">
    <text evidence="7">The complex comprises the extracytoplasmic solute receptor protein and the two transmembrane proteins.</text>
</comment>
<keyword evidence="6 7" id="KW-0472">Membrane</keyword>
<dbReference type="PANTHER" id="PTHR33362:SF5">
    <property type="entry name" value="C4-DICARBOXYLATE TRAP TRANSPORTER LARGE PERMEASE PROTEIN DCTM"/>
    <property type="match status" value="1"/>
</dbReference>
<feature type="transmembrane region" description="Helical" evidence="7">
    <location>
        <begin position="62"/>
        <end position="80"/>
    </location>
</feature>
<feature type="transmembrane region" description="Helical" evidence="7">
    <location>
        <begin position="317"/>
        <end position="333"/>
    </location>
</feature>
<dbReference type="Proteomes" id="UP000601990">
    <property type="component" value="Unassembled WGS sequence"/>
</dbReference>
<comment type="caution">
    <text evidence="9">The sequence shown here is derived from an EMBL/GenBank/DDBJ whole genome shotgun (WGS) entry which is preliminary data.</text>
</comment>
<comment type="subcellular location">
    <subcellularLocation>
        <location evidence="1 7">Cell inner membrane</location>
        <topology evidence="1 7">Multi-pass membrane protein</topology>
    </subcellularLocation>
</comment>
<feature type="transmembrane region" description="Helical" evidence="7">
    <location>
        <begin position="30"/>
        <end position="50"/>
    </location>
</feature>
<feature type="transmembrane region" description="Helical" evidence="7">
    <location>
        <begin position="363"/>
        <end position="388"/>
    </location>
</feature>
<keyword evidence="4 7" id="KW-0812">Transmembrane</keyword>
<feature type="transmembrane region" description="Helical" evidence="7">
    <location>
        <begin position="285"/>
        <end position="305"/>
    </location>
</feature>